<accession>A0A1F8DQ85</accession>
<evidence type="ECO:0000313" key="4">
    <source>
        <dbReference type="Proteomes" id="UP000177029"/>
    </source>
</evidence>
<keyword evidence="1" id="KW-0472">Membrane</keyword>
<evidence type="ECO:0000256" key="1">
    <source>
        <dbReference type="SAM" id="Phobius"/>
    </source>
</evidence>
<reference evidence="3 4" key="1">
    <citation type="journal article" date="2016" name="Nat. Commun.">
        <title>Thousands of microbial genomes shed light on interconnected biogeochemical processes in an aquifer system.</title>
        <authorList>
            <person name="Anantharaman K."/>
            <person name="Brown C.T."/>
            <person name="Hug L.A."/>
            <person name="Sharon I."/>
            <person name="Castelle C.J."/>
            <person name="Probst A.J."/>
            <person name="Thomas B.C."/>
            <person name="Singh A."/>
            <person name="Wilkins M.J."/>
            <person name="Karaoz U."/>
            <person name="Brodie E.L."/>
            <person name="Williams K.H."/>
            <person name="Hubbard S.S."/>
            <person name="Banfield J.F."/>
        </authorList>
    </citation>
    <scope>NUCLEOTIDE SEQUENCE [LARGE SCALE GENOMIC DNA]</scope>
</reference>
<dbReference type="STRING" id="1802555.A2755_03415"/>
<sequence length="254" mass="28580">MKKAPLLPTLIAAGILLSTSFAYADMIVGMSPTIIEAFGNVFVLFAVVVISEAITLIIASKFIYKKWLAVKHILFIIILGNFVTSILGFFATSIIARPDKQSIYILFPIFFIFTVFFELAFFTKKIKEKYNFTQNQALVLMTIINVVSYVIIIASIWESIPGVYCKSTASTARAKADIQKIEALQVLYFTKFGVYANNLMELEKKLDTFPVPKPAEYTGSQRYVYTTNKNESCITAKEKNDPCAISPNPYCIYR</sequence>
<feature type="transmembrane region" description="Helical" evidence="1">
    <location>
        <begin position="102"/>
        <end position="123"/>
    </location>
</feature>
<organism evidence="3 4">
    <name type="scientific">Candidatus Wolfebacteria bacterium RIFCSPHIGHO2_01_FULL_48_22</name>
    <dbReference type="NCBI Taxonomy" id="1802555"/>
    <lineage>
        <taxon>Bacteria</taxon>
        <taxon>Candidatus Wolfeibacteriota</taxon>
    </lineage>
</organism>
<evidence type="ECO:0000256" key="2">
    <source>
        <dbReference type="SAM" id="SignalP"/>
    </source>
</evidence>
<feature type="transmembrane region" description="Helical" evidence="1">
    <location>
        <begin position="38"/>
        <end position="60"/>
    </location>
</feature>
<dbReference type="EMBL" id="MGIP01000019">
    <property type="protein sequence ID" value="OGM90576.1"/>
    <property type="molecule type" value="Genomic_DNA"/>
</dbReference>
<proteinExistence type="predicted"/>
<name>A0A1F8DQ85_9BACT</name>
<feature type="transmembrane region" description="Helical" evidence="1">
    <location>
        <begin position="135"/>
        <end position="157"/>
    </location>
</feature>
<dbReference type="Proteomes" id="UP000177029">
    <property type="component" value="Unassembled WGS sequence"/>
</dbReference>
<evidence type="ECO:0000313" key="3">
    <source>
        <dbReference type="EMBL" id="OGM90576.1"/>
    </source>
</evidence>
<keyword evidence="1" id="KW-0812">Transmembrane</keyword>
<feature type="chain" id="PRO_5009535166" evidence="2">
    <location>
        <begin position="25"/>
        <end position="254"/>
    </location>
</feature>
<keyword evidence="1" id="KW-1133">Transmembrane helix</keyword>
<comment type="caution">
    <text evidence="3">The sequence shown here is derived from an EMBL/GenBank/DDBJ whole genome shotgun (WGS) entry which is preliminary data.</text>
</comment>
<feature type="transmembrane region" description="Helical" evidence="1">
    <location>
        <begin position="72"/>
        <end position="96"/>
    </location>
</feature>
<gene>
    <name evidence="3" type="ORF">A2755_03415</name>
</gene>
<feature type="signal peptide" evidence="2">
    <location>
        <begin position="1"/>
        <end position="24"/>
    </location>
</feature>
<dbReference type="AlphaFoldDB" id="A0A1F8DQ85"/>
<keyword evidence="2" id="KW-0732">Signal</keyword>
<protein>
    <submittedName>
        <fullName evidence="3">Uncharacterized protein</fullName>
    </submittedName>
</protein>